<dbReference type="AlphaFoldDB" id="A0A4U0NZ04"/>
<dbReference type="InterPro" id="IPR022385">
    <property type="entry name" value="Rhs_assc_core"/>
</dbReference>
<evidence type="ECO:0000313" key="3">
    <source>
        <dbReference type="Proteomes" id="UP000306808"/>
    </source>
</evidence>
<proteinExistence type="predicted"/>
<dbReference type="EMBL" id="SUME01000005">
    <property type="protein sequence ID" value="TJZ60055.1"/>
    <property type="molecule type" value="Genomic_DNA"/>
</dbReference>
<reference evidence="2 3" key="1">
    <citation type="submission" date="2019-04" db="EMBL/GenBank/DDBJ databases">
        <title>Sphingobacterium olei sp. nov., isolated from oil-contaminated soil.</title>
        <authorList>
            <person name="Liu B."/>
        </authorList>
    </citation>
    <scope>NUCLEOTIDE SEQUENCE [LARGE SCALE GENOMIC DNA]</scope>
    <source>
        <strain evidence="2 3">HAL-9</strain>
    </source>
</reference>
<sequence>MISTMKTLPIYIILSLLFLGFNRGSAQVPTTTRNYIVETTVKVEGKQTPESLLGLPVESVNKTVKYLDGMGRPTQVIVWQGSPSKRDLVTPVVYDNLGREDKSYLPYSATLAGSDGGYKASALTDQNLFYTTPGTATTGWLAPGVTAMPNNTAHAKTVFEAGPLNRVLEQGAPGAAWQPVPNSTTGHTQKMEYGTNAANEVKYWRVNATDNGAAAVSYQTDRLFKTVIRDENWKVADGKGGTRETFKDVDGRVVLERVWESNVKSLSTYYVYDDLGNLRYILPPAVNEDGQAVLSSFTESVAAFENFIYAYRYDGRRNLIQKKVPGKGWEYMVYNKADQMILSQDAAQRIRKEWSYARYDKLGRAVSIGLYTNTAQTTLAQIRTLVDNFAGPLWEDRKGAASYANTTFPVAGTGVTVKPLSVSYYDNYSFTGASTLPVQNVTHSLLTQGLSTGNIIYKDDGTAPLLTVSYYDDKGRVIQQASQNHLGGTDYLTNTYSYIGEVMTSRHDHKASPSGAVTSILTAYTYDHMGRLVDTKKTVNTQSEIIQSHLVYNEIGQLRHKKLHSVDNGTNFITQVDYSYNERSWITKIGSPHFTEVLRYNDPTATAVAQYNGNISEQHWGHGTTATPNRFVYAYDKLDRLLSGISTGITMSEVLTYDNMGNILTLKRNNAATTSYAYTGNRLTGLSGGITGSYTYDVNGNATTDRTGMAFTYNQLDLPKTATKTGTSVVYMYNATGSMQRKTTTVGGTATQRDYVSGIEYNKLGSAASKIEMIHTEDGYLQRDESNNIYLYRYNLTDHLGNVRATLQPSGAASATVIQKDDYFPFGKRKGILTSGINKYLYNGKERLDELAGGSHTFGSSYTLEGQYDYGARFYDAEVGRWNVVDPLADKYHSFSPYVYAMNDPIYYIDPDGRQTASLDWGATYTGMAAQNFLQGYLMQYFPGEDMYYTRLPEVKVAAYRLTDDMIWDIAEASYKAFWAGTGFTRYVAPSHRHLFGPNPYRPSAGPQTAEEWERTGDIVGSSEIPGLAQVGDLISLGSNIYQGNGVGITLSLAAFVPGGSQAKLAAKMKFVKDFATKNTKNYSAYFKSEREARNLAKTKLGKNPVEIETNKWRSSDGKWQYRAKPGDVDDKHIHIEELNPKTGEVLQNYHLRWE</sequence>
<name>A0A4U0NZ04_9SPHI</name>
<evidence type="ECO:0000313" key="2">
    <source>
        <dbReference type="EMBL" id="TJZ60055.1"/>
    </source>
</evidence>
<feature type="domain" description="DUF6443" evidence="1">
    <location>
        <begin position="40"/>
        <end position="188"/>
    </location>
</feature>
<dbReference type="NCBIfam" id="TIGR03696">
    <property type="entry name" value="Rhs_assc_core"/>
    <property type="match status" value="1"/>
</dbReference>
<organism evidence="2 3">
    <name type="scientific">Sphingobacterium olei</name>
    <dbReference type="NCBI Taxonomy" id="2571155"/>
    <lineage>
        <taxon>Bacteria</taxon>
        <taxon>Pseudomonadati</taxon>
        <taxon>Bacteroidota</taxon>
        <taxon>Sphingobacteriia</taxon>
        <taxon>Sphingobacteriales</taxon>
        <taxon>Sphingobacteriaceae</taxon>
        <taxon>Sphingobacterium</taxon>
    </lineage>
</organism>
<dbReference type="Proteomes" id="UP000306808">
    <property type="component" value="Unassembled WGS sequence"/>
</dbReference>
<dbReference type="InterPro" id="IPR045619">
    <property type="entry name" value="DUF6443"/>
</dbReference>
<keyword evidence="3" id="KW-1185">Reference proteome</keyword>
<evidence type="ECO:0000259" key="1">
    <source>
        <dbReference type="Pfam" id="PF20041"/>
    </source>
</evidence>
<protein>
    <submittedName>
        <fullName evidence="2">RHS repeat-associated core domain-containing protein</fullName>
    </submittedName>
</protein>
<dbReference type="Gene3D" id="2.180.10.10">
    <property type="entry name" value="RHS repeat-associated core"/>
    <property type="match status" value="1"/>
</dbReference>
<comment type="caution">
    <text evidence="2">The sequence shown here is derived from an EMBL/GenBank/DDBJ whole genome shotgun (WGS) entry which is preliminary data.</text>
</comment>
<dbReference type="PANTHER" id="PTHR32305">
    <property type="match status" value="1"/>
</dbReference>
<gene>
    <name evidence="2" type="ORF">FAZ15_14315</name>
</gene>
<dbReference type="Pfam" id="PF20041">
    <property type="entry name" value="DUF6443"/>
    <property type="match status" value="1"/>
</dbReference>
<accession>A0A4U0NZ04</accession>
<dbReference type="OrthoDB" id="1191296at2"/>
<dbReference type="PANTHER" id="PTHR32305:SF15">
    <property type="entry name" value="PROTEIN RHSA-RELATED"/>
    <property type="match status" value="1"/>
</dbReference>
<dbReference type="InterPro" id="IPR050708">
    <property type="entry name" value="T6SS_VgrG/RHS"/>
</dbReference>